<feature type="compositionally biased region" description="Basic and acidic residues" evidence="1">
    <location>
        <begin position="297"/>
        <end position="314"/>
    </location>
</feature>
<dbReference type="PANTHER" id="PTHR45815:SF3">
    <property type="entry name" value="PROTEIN DISULFIDE-ISOMERASE A6"/>
    <property type="match status" value="1"/>
</dbReference>
<dbReference type="STRING" id="90262.A0A1X2IVX7"/>
<dbReference type="SUPFAM" id="SSF52833">
    <property type="entry name" value="Thioredoxin-like"/>
    <property type="match status" value="2"/>
</dbReference>
<gene>
    <name evidence="4" type="ORF">BCR42DRAFT_406017</name>
</gene>
<dbReference type="GO" id="GO:0005788">
    <property type="term" value="C:endoplasmic reticulum lumen"/>
    <property type="evidence" value="ECO:0007669"/>
    <property type="project" value="TreeGrafter"/>
</dbReference>
<accession>A0A1X2IVX7</accession>
<feature type="region of interest" description="Disordered" evidence="1">
    <location>
        <begin position="282"/>
        <end position="314"/>
    </location>
</feature>
<evidence type="ECO:0000256" key="1">
    <source>
        <dbReference type="SAM" id="MobiDB-lite"/>
    </source>
</evidence>
<dbReference type="PROSITE" id="PS51352">
    <property type="entry name" value="THIOREDOXIN_2"/>
    <property type="match status" value="1"/>
</dbReference>
<dbReference type="GO" id="GO:0015035">
    <property type="term" value="F:protein-disulfide reductase activity"/>
    <property type="evidence" value="ECO:0007669"/>
    <property type="project" value="TreeGrafter"/>
</dbReference>
<feature type="domain" description="Thioredoxin" evidence="3">
    <location>
        <begin position="11"/>
        <end position="140"/>
    </location>
</feature>
<dbReference type="Gene3D" id="3.40.30.10">
    <property type="entry name" value="Glutaredoxin"/>
    <property type="match status" value="1"/>
</dbReference>
<evidence type="ECO:0000256" key="2">
    <source>
        <dbReference type="SAM" id="SignalP"/>
    </source>
</evidence>
<evidence type="ECO:0000313" key="4">
    <source>
        <dbReference type="EMBL" id="ORZ22361.1"/>
    </source>
</evidence>
<dbReference type="Proteomes" id="UP000193560">
    <property type="component" value="Unassembled WGS sequence"/>
</dbReference>
<evidence type="ECO:0000259" key="3">
    <source>
        <dbReference type="PROSITE" id="PS51352"/>
    </source>
</evidence>
<reference evidence="4 5" key="1">
    <citation type="submission" date="2016-07" db="EMBL/GenBank/DDBJ databases">
        <title>Pervasive Adenine N6-methylation of Active Genes in Fungi.</title>
        <authorList>
            <consortium name="DOE Joint Genome Institute"/>
            <person name="Mondo S.J."/>
            <person name="Dannebaum R.O."/>
            <person name="Kuo R.C."/>
            <person name="Labutti K."/>
            <person name="Haridas S."/>
            <person name="Kuo A."/>
            <person name="Salamov A."/>
            <person name="Ahrendt S.R."/>
            <person name="Lipzen A."/>
            <person name="Sullivan W."/>
            <person name="Andreopoulos W.B."/>
            <person name="Clum A."/>
            <person name="Lindquist E."/>
            <person name="Daum C."/>
            <person name="Ramamoorthy G.K."/>
            <person name="Gryganskyi A."/>
            <person name="Culley D."/>
            <person name="Magnuson J.K."/>
            <person name="James T.Y."/>
            <person name="O'Malley M.A."/>
            <person name="Stajich J.E."/>
            <person name="Spatafora J.W."/>
            <person name="Visel A."/>
            <person name="Grigoriev I.V."/>
        </authorList>
    </citation>
    <scope>NUCLEOTIDE SEQUENCE [LARGE SCALE GENOMIC DNA]</scope>
    <source>
        <strain evidence="4 5">NRRL 1336</strain>
    </source>
</reference>
<proteinExistence type="predicted"/>
<evidence type="ECO:0000313" key="5">
    <source>
        <dbReference type="Proteomes" id="UP000193560"/>
    </source>
</evidence>
<feature type="signal peptide" evidence="2">
    <location>
        <begin position="1"/>
        <end position="18"/>
    </location>
</feature>
<feature type="chain" id="PRO_5010873409" evidence="2">
    <location>
        <begin position="19"/>
        <end position="314"/>
    </location>
</feature>
<organism evidence="4 5">
    <name type="scientific">Absidia repens</name>
    <dbReference type="NCBI Taxonomy" id="90262"/>
    <lineage>
        <taxon>Eukaryota</taxon>
        <taxon>Fungi</taxon>
        <taxon>Fungi incertae sedis</taxon>
        <taxon>Mucoromycota</taxon>
        <taxon>Mucoromycotina</taxon>
        <taxon>Mucoromycetes</taxon>
        <taxon>Mucorales</taxon>
        <taxon>Cunninghamellaceae</taxon>
        <taxon>Absidia</taxon>
    </lineage>
</organism>
<sequence>MLVIGAFLLFVNFGFSIAMFTDMDSVVELSPINFKQQVLENQNLVAVEFYASWCRHCQTFASEWIDVAKTLKGLVTVAAIKCDNDKNEPLCEKYNIRGYPTIKTFKPKTNEEVTITKSIADYLGPRDHKLLVKHLLSNLPTKVLSIKAGGQKMKSKFSDISLDDFFGQKNSTLAKVILFNDKPRTLASYSALSLDFGNGQLLFGEVKKSEKKALDVFGVTRFPTLLVLLPGEGDRTWVYDGKINYKSLYKYLSNVALASAPVNETHKLKTTVFFDGPQPDSVSATMGKNDMVSEALEQQRDDELDGKKMTRDEL</sequence>
<name>A0A1X2IVX7_9FUNG</name>
<dbReference type="OrthoDB" id="427280at2759"/>
<keyword evidence="5" id="KW-1185">Reference proteome</keyword>
<keyword evidence="2" id="KW-0732">Signal</keyword>
<protein>
    <submittedName>
        <fullName evidence="4">Thioredoxin-like protein</fullName>
    </submittedName>
</protein>
<dbReference type="EMBL" id="MCGE01000004">
    <property type="protein sequence ID" value="ORZ22361.1"/>
    <property type="molecule type" value="Genomic_DNA"/>
</dbReference>
<dbReference type="PRINTS" id="PR00421">
    <property type="entry name" value="THIOREDOXIN"/>
</dbReference>
<dbReference type="AlphaFoldDB" id="A0A1X2IVX7"/>
<dbReference type="PANTHER" id="PTHR45815">
    <property type="entry name" value="PROTEIN DISULFIDE-ISOMERASE A6"/>
    <property type="match status" value="1"/>
</dbReference>
<dbReference type="InterPro" id="IPR013766">
    <property type="entry name" value="Thioredoxin_domain"/>
</dbReference>
<dbReference type="Pfam" id="PF00085">
    <property type="entry name" value="Thioredoxin"/>
    <property type="match status" value="1"/>
</dbReference>
<dbReference type="InterPro" id="IPR036249">
    <property type="entry name" value="Thioredoxin-like_sf"/>
</dbReference>
<comment type="caution">
    <text evidence="4">The sequence shown here is derived from an EMBL/GenBank/DDBJ whole genome shotgun (WGS) entry which is preliminary data.</text>
</comment>
<dbReference type="GO" id="GO:0034976">
    <property type="term" value="P:response to endoplasmic reticulum stress"/>
    <property type="evidence" value="ECO:0007669"/>
    <property type="project" value="TreeGrafter"/>
</dbReference>